<feature type="transmembrane region" description="Helical" evidence="1">
    <location>
        <begin position="37"/>
        <end position="59"/>
    </location>
</feature>
<keyword evidence="3" id="KW-1185">Reference proteome</keyword>
<sequence length="340" mass="37447">MEIRSSAPTQRVKQRGELDVTEDVPQLKKWAALQKRVCGACGLRAALLCCLLLIFTAGVQQLVHEKFKFETLYPDFEAGTASCDKAKAPPEALRLGGILSFFSQDGLSVGLTSLWPRIANATQANHQAFASLLGVPYKQVTSGHRRCGKMRAVAEALKCIAPGTWLFFIDADAAFKASVTPCAPAPSLSPMHCDALAWHGNTTQGRGKCPSSIRALAAFHGNVFRYSGRDPSLLNLWPFGLFAVRHDAFGLDWLERVASRLESELLLCRLSSIPERKAAFWVTTPADKCKIWPNDQWFSSYFLHLTSGTEENIKGDAARTEAFLEMVERESRALEAAMAR</sequence>
<proteinExistence type="predicted"/>
<accession>A0A812K4M7</accession>
<keyword evidence="1" id="KW-0812">Transmembrane</keyword>
<dbReference type="AlphaFoldDB" id="A0A812K4M7"/>
<dbReference type="Proteomes" id="UP000604046">
    <property type="component" value="Unassembled WGS sequence"/>
</dbReference>
<evidence type="ECO:0000313" key="2">
    <source>
        <dbReference type="EMBL" id="CAE7220469.1"/>
    </source>
</evidence>
<keyword evidence="1" id="KW-1133">Transmembrane helix</keyword>
<gene>
    <name evidence="2" type="ORF">SNAT2548_LOCUS8057</name>
</gene>
<evidence type="ECO:0000256" key="1">
    <source>
        <dbReference type="SAM" id="Phobius"/>
    </source>
</evidence>
<organism evidence="2 3">
    <name type="scientific">Symbiodinium natans</name>
    <dbReference type="NCBI Taxonomy" id="878477"/>
    <lineage>
        <taxon>Eukaryota</taxon>
        <taxon>Sar</taxon>
        <taxon>Alveolata</taxon>
        <taxon>Dinophyceae</taxon>
        <taxon>Suessiales</taxon>
        <taxon>Symbiodiniaceae</taxon>
        <taxon>Symbiodinium</taxon>
    </lineage>
</organism>
<keyword evidence="1" id="KW-0472">Membrane</keyword>
<dbReference type="OrthoDB" id="442903at2759"/>
<comment type="caution">
    <text evidence="2">The sequence shown here is derived from an EMBL/GenBank/DDBJ whole genome shotgun (WGS) entry which is preliminary data.</text>
</comment>
<dbReference type="EMBL" id="CAJNDS010000580">
    <property type="protein sequence ID" value="CAE7220469.1"/>
    <property type="molecule type" value="Genomic_DNA"/>
</dbReference>
<protein>
    <submittedName>
        <fullName evidence="2">Uncharacterized protein</fullName>
    </submittedName>
</protein>
<reference evidence="2" key="1">
    <citation type="submission" date="2021-02" db="EMBL/GenBank/DDBJ databases">
        <authorList>
            <person name="Dougan E. K."/>
            <person name="Rhodes N."/>
            <person name="Thang M."/>
            <person name="Chan C."/>
        </authorList>
    </citation>
    <scope>NUCLEOTIDE SEQUENCE</scope>
</reference>
<name>A0A812K4M7_9DINO</name>
<evidence type="ECO:0000313" key="3">
    <source>
        <dbReference type="Proteomes" id="UP000604046"/>
    </source>
</evidence>